<dbReference type="EMBL" id="WJJP01000589">
    <property type="protein sequence ID" value="MBD3326499.1"/>
    <property type="molecule type" value="Genomic_DNA"/>
</dbReference>
<keyword evidence="3" id="KW-0808">Transferase</keyword>
<comment type="similarity">
    <text evidence="1">Belongs to the N(4)/N(6)-methyltransferase family.</text>
</comment>
<dbReference type="Gene3D" id="3.40.50.150">
    <property type="entry name" value="Vaccinia Virus protein VP39"/>
    <property type="match status" value="2"/>
</dbReference>
<evidence type="ECO:0000259" key="4">
    <source>
        <dbReference type="Pfam" id="PF01555"/>
    </source>
</evidence>
<dbReference type="AlphaFoldDB" id="A0A9D5JY75"/>
<dbReference type="GO" id="GO:0008170">
    <property type="term" value="F:N-methyltransferase activity"/>
    <property type="evidence" value="ECO:0007669"/>
    <property type="project" value="InterPro"/>
</dbReference>
<name>A0A9D5JY75_9BACT</name>
<dbReference type="PRINTS" id="PR00508">
    <property type="entry name" value="S21N4MTFRASE"/>
</dbReference>
<feature type="domain" description="DNA methylase N-4/N-6" evidence="4">
    <location>
        <begin position="272"/>
        <end position="489"/>
    </location>
</feature>
<comment type="caution">
    <text evidence="5">The sequence shown here is derived from an EMBL/GenBank/DDBJ whole genome shotgun (WGS) entry which is preliminary data.</text>
</comment>
<evidence type="ECO:0000313" key="6">
    <source>
        <dbReference type="Proteomes" id="UP000649604"/>
    </source>
</evidence>
<dbReference type="GO" id="GO:0003677">
    <property type="term" value="F:DNA binding"/>
    <property type="evidence" value="ECO:0007669"/>
    <property type="project" value="InterPro"/>
</dbReference>
<gene>
    <name evidence="5" type="ORF">GF339_18085</name>
</gene>
<evidence type="ECO:0000256" key="1">
    <source>
        <dbReference type="ARBA" id="ARBA00006594"/>
    </source>
</evidence>
<dbReference type="SUPFAM" id="SSF53335">
    <property type="entry name" value="S-adenosyl-L-methionine-dependent methyltransferases"/>
    <property type="match status" value="1"/>
</dbReference>
<organism evidence="5 6">
    <name type="scientific">candidate division KSB3 bacterium</name>
    <dbReference type="NCBI Taxonomy" id="2044937"/>
    <lineage>
        <taxon>Bacteria</taxon>
        <taxon>candidate division KSB3</taxon>
    </lineage>
</organism>
<sequence length="568" mass="65279">MNISYIPHTELWQTLKKCDTHSLEFVILVTGALDTNDRQSVFELLHETVRVLKNGGVVFVQGIPNILPALGVFLEKYLNFKYWLAIESTLIETTGLPSVHAAVMLFTKGNDRFNIQRVRLPHQYCRACGRTLKDWGGKAHLMHPEGYVVSDVIKDLPADNNYSHLSKPLFDLLIKMLDFSPTRKSQDELTTMIPPEIKGVVGPLEGLAWKHPGVAESHDQYVLPDFSPPMHTHTGKQSPLSSTPTIEEDTLCNVVHHGDALKILKQYPDESIDVVFADPPYNLDKNYTVYDDEQTDYQYVEWCNAWLAEYVRILKPTGSLFVLNLPRWSMHHADFLHQHLYFQNWIVWDALSEPRGKVMPAHYALLFYTKHPTNFTFNYDRISPIDARYYCLRTSCVRKRKHQGDDNKTILHDIWWDIHRIKHRRDRDYHPCQLPQPLMERIIRLATDPGDVVLDAFAGTGTTPLTALQLGRQYVAIELDANYVTIMQEKIAQLKDAGQIQRQSVKKSSRPATKKALQLELRQITLDLGRLPTPEDVEAKSQYDLELFLETFSTWGKALKAAKLERLS</sequence>
<dbReference type="InterPro" id="IPR002941">
    <property type="entry name" value="DNA_methylase_N4/N6"/>
</dbReference>
<evidence type="ECO:0000256" key="3">
    <source>
        <dbReference type="ARBA" id="ARBA00022679"/>
    </source>
</evidence>
<dbReference type="GO" id="GO:0032259">
    <property type="term" value="P:methylation"/>
    <property type="evidence" value="ECO:0007669"/>
    <property type="project" value="UniProtKB-KW"/>
</dbReference>
<dbReference type="InterPro" id="IPR029063">
    <property type="entry name" value="SAM-dependent_MTases_sf"/>
</dbReference>
<reference evidence="5" key="1">
    <citation type="submission" date="2019-11" db="EMBL/GenBank/DDBJ databases">
        <title>Microbial mats filling the niche in hypersaline microbial mats.</title>
        <authorList>
            <person name="Wong H.L."/>
            <person name="Macleod F.I."/>
            <person name="White R.A. III"/>
            <person name="Burns B.P."/>
        </authorList>
    </citation>
    <scope>NUCLEOTIDE SEQUENCE</scope>
    <source>
        <strain evidence="5">Rbin_158</strain>
    </source>
</reference>
<accession>A0A9D5JY75</accession>
<dbReference type="InterPro" id="IPR041025">
    <property type="entry name" value="HNH_repeat"/>
</dbReference>
<keyword evidence="2" id="KW-0489">Methyltransferase</keyword>
<evidence type="ECO:0000313" key="5">
    <source>
        <dbReference type="EMBL" id="MBD3326499.1"/>
    </source>
</evidence>
<dbReference type="Pfam" id="PF18780">
    <property type="entry name" value="HNH_repeat"/>
    <property type="match status" value="1"/>
</dbReference>
<evidence type="ECO:0000256" key="2">
    <source>
        <dbReference type="ARBA" id="ARBA00022603"/>
    </source>
</evidence>
<protein>
    <recommendedName>
        <fullName evidence="4">DNA methylase N-4/N-6 domain-containing protein</fullName>
    </recommendedName>
</protein>
<dbReference type="CDD" id="cd02440">
    <property type="entry name" value="AdoMet_MTases"/>
    <property type="match status" value="1"/>
</dbReference>
<dbReference type="InterPro" id="IPR002052">
    <property type="entry name" value="DNA_methylase_N6_adenine_CS"/>
</dbReference>
<dbReference type="InterPro" id="IPR001091">
    <property type="entry name" value="RM_Methyltransferase"/>
</dbReference>
<proteinExistence type="inferred from homology"/>
<dbReference type="PROSITE" id="PS00092">
    <property type="entry name" value="N6_MTASE"/>
    <property type="match status" value="1"/>
</dbReference>
<dbReference type="Proteomes" id="UP000649604">
    <property type="component" value="Unassembled WGS sequence"/>
</dbReference>
<dbReference type="Pfam" id="PF01555">
    <property type="entry name" value="N6_N4_Mtase"/>
    <property type="match status" value="1"/>
</dbReference>